<dbReference type="AlphaFoldDB" id="A0AAN0J4Y6"/>
<evidence type="ECO:0000256" key="1">
    <source>
        <dbReference type="SAM" id="MobiDB-lite"/>
    </source>
</evidence>
<evidence type="ECO:0000313" key="3">
    <source>
        <dbReference type="EnsemblMetazoa" id="XP_019851778.1"/>
    </source>
</evidence>
<keyword evidence="2" id="KW-0472">Membrane</keyword>
<feature type="transmembrane region" description="Helical" evidence="2">
    <location>
        <begin position="33"/>
        <end position="53"/>
    </location>
</feature>
<protein>
    <submittedName>
        <fullName evidence="3">Uncharacterized protein</fullName>
    </submittedName>
</protein>
<proteinExistence type="predicted"/>
<feature type="region of interest" description="Disordered" evidence="1">
    <location>
        <begin position="69"/>
        <end position="138"/>
    </location>
</feature>
<feature type="compositionally biased region" description="Low complexity" evidence="1">
    <location>
        <begin position="97"/>
        <end position="115"/>
    </location>
</feature>
<keyword evidence="2" id="KW-0812">Transmembrane</keyword>
<feature type="compositionally biased region" description="Pro residues" evidence="1">
    <location>
        <begin position="73"/>
        <end position="82"/>
    </location>
</feature>
<evidence type="ECO:0000256" key="2">
    <source>
        <dbReference type="SAM" id="Phobius"/>
    </source>
</evidence>
<organism evidence="3 4">
    <name type="scientific">Amphimedon queenslandica</name>
    <name type="common">Sponge</name>
    <dbReference type="NCBI Taxonomy" id="400682"/>
    <lineage>
        <taxon>Eukaryota</taxon>
        <taxon>Metazoa</taxon>
        <taxon>Porifera</taxon>
        <taxon>Demospongiae</taxon>
        <taxon>Heteroscleromorpha</taxon>
        <taxon>Haplosclerida</taxon>
        <taxon>Niphatidae</taxon>
        <taxon>Amphimedon</taxon>
    </lineage>
</organism>
<sequence>MLLLKNTFIVETASQIHTATQNVMSSLYSNWKYMALAAIVIAIVTLFMIYNAFVLKSVESPNEVVVEGFNFPERPPPPPPVGDEPADAGNDNQQVINGGENPGKQNNNENKNNPEVQHSGIIRQDIDKKDQATPLEKTSPKILASISNTQEEHEYMILPIEVKKGKIDKSLWVVNYPYYPGTCKCLFPGYCEKDFTSDLSQTDNFDVKKLHV</sequence>
<evidence type="ECO:0000313" key="4">
    <source>
        <dbReference type="Proteomes" id="UP000007879"/>
    </source>
</evidence>
<dbReference type="EnsemblMetazoa" id="XM_019996219.1">
    <property type="protein sequence ID" value="XP_019851778.1"/>
    <property type="gene ID" value="LOC109581814"/>
</dbReference>
<keyword evidence="4" id="KW-1185">Reference proteome</keyword>
<reference evidence="4" key="1">
    <citation type="journal article" date="2010" name="Nature">
        <title>The Amphimedon queenslandica genome and the evolution of animal complexity.</title>
        <authorList>
            <person name="Srivastava M."/>
            <person name="Simakov O."/>
            <person name="Chapman J."/>
            <person name="Fahey B."/>
            <person name="Gauthier M.E."/>
            <person name="Mitros T."/>
            <person name="Richards G.S."/>
            <person name="Conaco C."/>
            <person name="Dacre M."/>
            <person name="Hellsten U."/>
            <person name="Larroux C."/>
            <person name="Putnam N.H."/>
            <person name="Stanke M."/>
            <person name="Adamska M."/>
            <person name="Darling A."/>
            <person name="Degnan S.M."/>
            <person name="Oakley T.H."/>
            <person name="Plachetzki D.C."/>
            <person name="Zhai Y."/>
            <person name="Adamski M."/>
            <person name="Calcino A."/>
            <person name="Cummins S.F."/>
            <person name="Goodstein D.M."/>
            <person name="Harris C."/>
            <person name="Jackson D.J."/>
            <person name="Leys S.P."/>
            <person name="Shu S."/>
            <person name="Woodcroft B.J."/>
            <person name="Vervoort M."/>
            <person name="Kosik K.S."/>
            <person name="Manning G."/>
            <person name="Degnan B.M."/>
            <person name="Rokhsar D.S."/>
        </authorList>
    </citation>
    <scope>NUCLEOTIDE SEQUENCE [LARGE SCALE GENOMIC DNA]</scope>
</reference>
<keyword evidence="2" id="KW-1133">Transmembrane helix</keyword>
<accession>A0AAN0J4Y6</accession>
<reference evidence="3" key="2">
    <citation type="submission" date="2024-06" db="UniProtKB">
        <authorList>
            <consortium name="EnsemblMetazoa"/>
        </authorList>
    </citation>
    <scope>IDENTIFICATION</scope>
</reference>
<dbReference type="Proteomes" id="UP000007879">
    <property type="component" value="Unassembled WGS sequence"/>
</dbReference>
<dbReference type="KEGG" id="aqu:109581814"/>
<gene>
    <name evidence="3" type="primary">109581814</name>
</gene>
<name>A0AAN0J4Y6_AMPQE</name>